<name>A0ABS8S061_DATST</name>
<evidence type="ECO:0000313" key="1">
    <source>
        <dbReference type="EMBL" id="MCD7452406.1"/>
    </source>
</evidence>
<comment type="caution">
    <text evidence="1">The sequence shown here is derived from an EMBL/GenBank/DDBJ whole genome shotgun (WGS) entry which is preliminary data.</text>
</comment>
<accession>A0ABS8S061</accession>
<organism evidence="1 2">
    <name type="scientific">Datura stramonium</name>
    <name type="common">Jimsonweed</name>
    <name type="synonym">Common thornapple</name>
    <dbReference type="NCBI Taxonomy" id="4076"/>
    <lineage>
        <taxon>Eukaryota</taxon>
        <taxon>Viridiplantae</taxon>
        <taxon>Streptophyta</taxon>
        <taxon>Embryophyta</taxon>
        <taxon>Tracheophyta</taxon>
        <taxon>Spermatophyta</taxon>
        <taxon>Magnoliopsida</taxon>
        <taxon>eudicotyledons</taxon>
        <taxon>Gunneridae</taxon>
        <taxon>Pentapetalae</taxon>
        <taxon>asterids</taxon>
        <taxon>lamiids</taxon>
        <taxon>Solanales</taxon>
        <taxon>Solanaceae</taxon>
        <taxon>Solanoideae</taxon>
        <taxon>Datureae</taxon>
        <taxon>Datura</taxon>
    </lineage>
</organism>
<evidence type="ECO:0000313" key="2">
    <source>
        <dbReference type="Proteomes" id="UP000823775"/>
    </source>
</evidence>
<dbReference type="Proteomes" id="UP000823775">
    <property type="component" value="Unassembled WGS sequence"/>
</dbReference>
<sequence>MNWESQQKDSIRLQRADVVAVTSVGPSHFPSRALRGLFLEQDDAVLPMPQIKLLLRYAMLSPPLLQQDAIRPLAMFQVNKDYKQVLKQQEAATKRGQAKSEPLSCLQATYTKLSKLEVKVEFFRHLFLCFDRDFENWPELYVRALSSTGRKGNNRIGFSKSLKRDCQIHLS</sequence>
<dbReference type="EMBL" id="JACEIK010000207">
    <property type="protein sequence ID" value="MCD7452406.1"/>
    <property type="molecule type" value="Genomic_DNA"/>
</dbReference>
<gene>
    <name evidence="1" type="ORF">HAX54_016511</name>
</gene>
<reference evidence="1 2" key="1">
    <citation type="journal article" date="2021" name="BMC Genomics">
        <title>Datura genome reveals duplications of psychoactive alkaloid biosynthetic genes and high mutation rate following tissue culture.</title>
        <authorList>
            <person name="Rajewski A."/>
            <person name="Carter-House D."/>
            <person name="Stajich J."/>
            <person name="Litt A."/>
        </authorList>
    </citation>
    <scope>NUCLEOTIDE SEQUENCE [LARGE SCALE GENOMIC DNA]</scope>
    <source>
        <strain evidence="1">AR-01</strain>
    </source>
</reference>
<keyword evidence="2" id="KW-1185">Reference proteome</keyword>
<protein>
    <submittedName>
        <fullName evidence="1">Uncharacterized protein</fullName>
    </submittedName>
</protein>
<proteinExistence type="predicted"/>